<dbReference type="STRING" id="690850.Desaf_3546"/>
<dbReference type="NCBIfam" id="TIGR01634">
    <property type="entry name" value="tail_P2_I"/>
    <property type="match status" value="1"/>
</dbReference>
<dbReference type="EMBL" id="CP003221">
    <property type="protein sequence ID" value="EGJ51827.1"/>
    <property type="molecule type" value="Genomic_DNA"/>
</dbReference>
<dbReference type="Proteomes" id="UP000007844">
    <property type="component" value="Chromosome"/>
</dbReference>
<organism evidence="1 2">
    <name type="scientific">Desulfocurvibacter africanus subsp. africanus str. Walvis Bay</name>
    <dbReference type="NCBI Taxonomy" id="690850"/>
    <lineage>
        <taxon>Bacteria</taxon>
        <taxon>Pseudomonadati</taxon>
        <taxon>Thermodesulfobacteriota</taxon>
        <taxon>Desulfovibrionia</taxon>
        <taxon>Desulfovibrionales</taxon>
        <taxon>Desulfovibrionaceae</taxon>
        <taxon>Desulfocurvibacter</taxon>
    </lineage>
</organism>
<proteinExistence type="predicted"/>
<reference evidence="1 2" key="1">
    <citation type="journal article" date="2011" name="J. Bacteriol.">
        <title>Genome sequence of the mercury-methylating and pleomorphic Desulfovibrio africanus Strain Walvis Bay.</title>
        <authorList>
            <person name="Brown S.D."/>
            <person name="Wall J.D."/>
            <person name="Kucken A.M."/>
            <person name="Gilmour C.C."/>
            <person name="Podar M."/>
            <person name="Brandt C.C."/>
            <person name="Teshima H."/>
            <person name="Detter J.C."/>
            <person name="Han C.S."/>
            <person name="Land M.L."/>
            <person name="Lucas S."/>
            <person name="Han J."/>
            <person name="Pennacchio L."/>
            <person name="Nolan M."/>
            <person name="Pitluck S."/>
            <person name="Woyke T."/>
            <person name="Goodwin L."/>
            <person name="Palumbo A.V."/>
            <person name="Elias D.A."/>
        </authorList>
    </citation>
    <scope>NUCLEOTIDE SEQUENCE [LARGE SCALE GENOMIC DNA]</scope>
    <source>
        <strain evidence="1 2">Walvis Bay</strain>
    </source>
</reference>
<dbReference type="InterPro" id="IPR006521">
    <property type="entry name" value="Tail_protein_I"/>
</dbReference>
<dbReference type="eggNOG" id="COG4385">
    <property type="taxonomic scope" value="Bacteria"/>
</dbReference>
<dbReference type="HOGENOM" id="CLU_086293_0_0_7"/>
<name>F3YY51_DESAF</name>
<dbReference type="Pfam" id="PF09684">
    <property type="entry name" value="Tail_P2_I"/>
    <property type="match status" value="1"/>
</dbReference>
<gene>
    <name evidence="1" type="ORF">Desaf_3546</name>
</gene>
<evidence type="ECO:0000313" key="2">
    <source>
        <dbReference type="Proteomes" id="UP000007844"/>
    </source>
</evidence>
<dbReference type="AlphaFoldDB" id="F3YY51"/>
<protein>
    <submittedName>
        <fullName evidence="1">Phage tail protein I</fullName>
    </submittedName>
</protein>
<dbReference type="KEGG" id="daf:Desaf_3546"/>
<keyword evidence="2" id="KW-1185">Reference proteome</keyword>
<evidence type="ECO:0000313" key="1">
    <source>
        <dbReference type="EMBL" id="EGJ51827.1"/>
    </source>
</evidence>
<dbReference type="RefSeq" id="WP_014261441.1">
    <property type="nucleotide sequence ID" value="NC_016629.1"/>
</dbReference>
<sequence length="214" mass="23806">MSKILADISLAELLPEPLRRDATYQAAARSLDAELQAVTTAARSIDVRTRLDELREPLLAHLAAELHADLWDPKWSEAQKRQAIRDALAVHRTKGTPWAVERLLAPLAEVEMQEWFEYGGLPYTFRVLVHSTVTEARTYEKISQAVNLGKNLRSRFTVIRVPRVSQGTLHIGCGVHMGLRQTIGPARPSLSAKAGKTFIGGAVHMGLRYTIHSQ</sequence>
<accession>F3YY51</accession>